<dbReference type="OrthoDB" id="413460at2759"/>
<evidence type="ECO:0000256" key="7">
    <source>
        <dbReference type="ARBA" id="ARBA00023125"/>
    </source>
</evidence>
<evidence type="ECO:0000259" key="10">
    <source>
        <dbReference type="PROSITE" id="PS51194"/>
    </source>
</evidence>
<dbReference type="STRING" id="130081.M2XDK5"/>
<organism evidence="11 12">
    <name type="scientific">Galdieria sulphuraria</name>
    <name type="common">Red alga</name>
    <dbReference type="NCBI Taxonomy" id="130081"/>
    <lineage>
        <taxon>Eukaryota</taxon>
        <taxon>Rhodophyta</taxon>
        <taxon>Bangiophyceae</taxon>
        <taxon>Galdieriales</taxon>
        <taxon>Galdieriaceae</taxon>
        <taxon>Galdieria</taxon>
    </lineage>
</organism>
<dbReference type="InterPro" id="IPR049730">
    <property type="entry name" value="SNF2/RAD54-like_C"/>
</dbReference>
<comment type="similarity">
    <text evidence="2">Belongs to the SNF2/RAD54 helicase family.</text>
</comment>
<dbReference type="GO" id="GO:0003677">
    <property type="term" value="F:DNA binding"/>
    <property type="evidence" value="ECO:0007669"/>
    <property type="project" value="UniProtKB-KW"/>
</dbReference>
<keyword evidence="5" id="KW-0347">Helicase</keyword>
<dbReference type="Gramene" id="EME28072">
    <property type="protein sequence ID" value="EME28072"/>
    <property type="gene ID" value="Gasu_44090"/>
</dbReference>
<evidence type="ECO:0000256" key="4">
    <source>
        <dbReference type="ARBA" id="ARBA00022801"/>
    </source>
</evidence>
<dbReference type="PANTHER" id="PTHR45797">
    <property type="entry name" value="RAD54-LIKE"/>
    <property type="match status" value="1"/>
</dbReference>
<comment type="subcellular location">
    <subcellularLocation>
        <location evidence="1">Nucleus</location>
    </subcellularLocation>
</comment>
<evidence type="ECO:0000256" key="3">
    <source>
        <dbReference type="ARBA" id="ARBA00022741"/>
    </source>
</evidence>
<dbReference type="Gene3D" id="3.40.50.300">
    <property type="entry name" value="P-loop containing nucleotide triphosphate hydrolases"/>
    <property type="match status" value="1"/>
</dbReference>
<evidence type="ECO:0000256" key="1">
    <source>
        <dbReference type="ARBA" id="ARBA00004123"/>
    </source>
</evidence>
<name>M2XDK5_GALSU</name>
<dbReference type="KEGG" id="gsl:Gasu_44090"/>
<accession>M2XDK5</accession>
<dbReference type="EMBL" id="KB454524">
    <property type="protein sequence ID" value="EME28072.1"/>
    <property type="molecule type" value="Genomic_DNA"/>
</dbReference>
<evidence type="ECO:0000256" key="5">
    <source>
        <dbReference type="ARBA" id="ARBA00022806"/>
    </source>
</evidence>
<dbReference type="SUPFAM" id="SSF52540">
    <property type="entry name" value="P-loop containing nucleoside triphosphate hydrolases"/>
    <property type="match status" value="1"/>
</dbReference>
<keyword evidence="3" id="KW-0547">Nucleotide-binding</keyword>
<dbReference type="GO" id="GO:0016887">
    <property type="term" value="F:ATP hydrolysis activity"/>
    <property type="evidence" value="ECO:0007669"/>
    <property type="project" value="InterPro"/>
</dbReference>
<feature type="transmembrane region" description="Helical" evidence="9">
    <location>
        <begin position="67"/>
        <end position="87"/>
    </location>
</feature>
<evidence type="ECO:0000313" key="11">
    <source>
        <dbReference type="EMBL" id="EME28072.1"/>
    </source>
</evidence>
<dbReference type="SMART" id="SM00490">
    <property type="entry name" value="HELICc"/>
    <property type="match status" value="1"/>
</dbReference>
<dbReference type="RefSeq" id="XP_005704592.1">
    <property type="nucleotide sequence ID" value="XM_005704535.1"/>
</dbReference>
<keyword evidence="8" id="KW-0539">Nucleus</keyword>
<keyword evidence="9" id="KW-1133">Transmembrane helix</keyword>
<keyword evidence="9" id="KW-0812">Transmembrane</keyword>
<evidence type="ECO:0000256" key="2">
    <source>
        <dbReference type="ARBA" id="ARBA00007025"/>
    </source>
</evidence>
<keyword evidence="7" id="KW-0238">DNA-binding</keyword>
<dbReference type="eggNOG" id="KOG1015">
    <property type="taxonomic scope" value="Eukaryota"/>
</dbReference>
<sequence>MQSLSNEAKKRKAPRLKVPMLKGVAATIPPKYEYTLFVPLTGLQRHLYLQTLKGMNFLSGQKRMSHFLAIYILCLICSIPGVLRTYLEHKYNDCDEGQIRNSEDWFDAPDFLPLKKTLEATTSKEYLQTLYSVLSFPLNELASLSLDSFETDPFQSFKLLVLLELVSHSLELNEKIIIFTRSIPLLESIVNFLNLYISSNRDSIGIDSFDGRTPIFRRRHLIEQFNEPDSPLKVLVLSTGTGGEGISLAAASRVIIFDCSWNPSHDMQAACRAYRYGQTKPVFVYRLVTKNTVEEKMYSLGRNKTELSRWVVENDTREEIVIPELSWRYLNQTRDLVSYVQYPSVTDREILEEDSIMNILAKSQVGSSYPFLMGFFNKRKKSEEIDSYGIGPEHYMIHSICRCEGRKSDELCLDSQEERILARKEFANDFNKILHRRKMVQKAG</sequence>
<dbReference type="Proteomes" id="UP000030680">
    <property type="component" value="Unassembled WGS sequence"/>
</dbReference>
<keyword evidence="9" id="KW-0472">Membrane</keyword>
<dbReference type="GO" id="GO:0004386">
    <property type="term" value="F:helicase activity"/>
    <property type="evidence" value="ECO:0007669"/>
    <property type="project" value="UniProtKB-KW"/>
</dbReference>
<proteinExistence type="inferred from homology"/>
<evidence type="ECO:0000256" key="9">
    <source>
        <dbReference type="SAM" id="Phobius"/>
    </source>
</evidence>
<dbReference type="InterPro" id="IPR001650">
    <property type="entry name" value="Helicase_C-like"/>
</dbReference>
<dbReference type="AlphaFoldDB" id="M2XDK5"/>
<dbReference type="GeneID" id="17086938"/>
<dbReference type="InterPro" id="IPR044574">
    <property type="entry name" value="ARIP4-like"/>
</dbReference>
<dbReference type="Pfam" id="PF00271">
    <property type="entry name" value="Helicase_C"/>
    <property type="match status" value="1"/>
</dbReference>
<feature type="domain" description="Helicase C-terminal" evidence="10">
    <location>
        <begin position="164"/>
        <end position="328"/>
    </location>
</feature>
<dbReference type="CDD" id="cd18793">
    <property type="entry name" value="SF2_C_SNF"/>
    <property type="match status" value="1"/>
</dbReference>
<evidence type="ECO:0000313" key="12">
    <source>
        <dbReference type="Proteomes" id="UP000030680"/>
    </source>
</evidence>
<dbReference type="GO" id="GO:0005524">
    <property type="term" value="F:ATP binding"/>
    <property type="evidence" value="ECO:0007669"/>
    <property type="project" value="UniProtKB-KW"/>
</dbReference>
<evidence type="ECO:0000256" key="8">
    <source>
        <dbReference type="ARBA" id="ARBA00023242"/>
    </source>
</evidence>
<keyword evidence="6" id="KW-0067">ATP-binding</keyword>
<dbReference type="PANTHER" id="PTHR45797:SF1">
    <property type="entry name" value="HELICASE ARIP4"/>
    <property type="match status" value="1"/>
</dbReference>
<gene>
    <name evidence="11" type="ORF">Gasu_44090</name>
</gene>
<protein>
    <submittedName>
        <fullName evidence="11">DNA repair and recombination protein RAD26</fullName>
    </submittedName>
</protein>
<reference evidence="12" key="1">
    <citation type="journal article" date="2013" name="Science">
        <title>Gene transfer from bacteria and archaea facilitated evolution of an extremophilic eukaryote.</title>
        <authorList>
            <person name="Schonknecht G."/>
            <person name="Chen W.H."/>
            <person name="Ternes C.M."/>
            <person name="Barbier G.G."/>
            <person name="Shrestha R.P."/>
            <person name="Stanke M."/>
            <person name="Brautigam A."/>
            <person name="Baker B.J."/>
            <person name="Banfield J.F."/>
            <person name="Garavito R.M."/>
            <person name="Carr K."/>
            <person name="Wilkerson C."/>
            <person name="Rensing S.A."/>
            <person name="Gagneul D."/>
            <person name="Dickenson N.E."/>
            <person name="Oesterhelt C."/>
            <person name="Lercher M.J."/>
            <person name="Weber A.P."/>
        </authorList>
    </citation>
    <scope>NUCLEOTIDE SEQUENCE [LARGE SCALE GENOMIC DNA]</scope>
    <source>
        <strain evidence="12">074W</strain>
    </source>
</reference>
<dbReference type="InterPro" id="IPR027417">
    <property type="entry name" value="P-loop_NTPase"/>
</dbReference>
<keyword evidence="4" id="KW-0378">Hydrolase</keyword>
<evidence type="ECO:0000256" key="6">
    <source>
        <dbReference type="ARBA" id="ARBA00022840"/>
    </source>
</evidence>
<dbReference type="GO" id="GO:0005634">
    <property type="term" value="C:nucleus"/>
    <property type="evidence" value="ECO:0007669"/>
    <property type="project" value="UniProtKB-SubCell"/>
</dbReference>
<dbReference type="PROSITE" id="PS51194">
    <property type="entry name" value="HELICASE_CTER"/>
    <property type="match status" value="1"/>
</dbReference>
<keyword evidence="12" id="KW-1185">Reference proteome</keyword>